<evidence type="ECO:0000256" key="2">
    <source>
        <dbReference type="SAM" id="MobiDB-lite"/>
    </source>
</evidence>
<organism evidence="4 5">
    <name type="scientific">Rhipicephalus sanguineus</name>
    <name type="common">Brown dog tick</name>
    <name type="synonym">Ixodes sanguineus</name>
    <dbReference type="NCBI Taxonomy" id="34632"/>
    <lineage>
        <taxon>Eukaryota</taxon>
        <taxon>Metazoa</taxon>
        <taxon>Ecdysozoa</taxon>
        <taxon>Arthropoda</taxon>
        <taxon>Chelicerata</taxon>
        <taxon>Arachnida</taxon>
        <taxon>Acari</taxon>
        <taxon>Parasitiformes</taxon>
        <taxon>Ixodida</taxon>
        <taxon>Ixodoidea</taxon>
        <taxon>Ixodidae</taxon>
        <taxon>Rhipicephalinae</taxon>
        <taxon>Rhipicephalus</taxon>
        <taxon>Rhipicephalus</taxon>
    </lineage>
</organism>
<dbReference type="GO" id="GO:0003676">
    <property type="term" value="F:nucleic acid binding"/>
    <property type="evidence" value="ECO:0007669"/>
    <property type="project" value="InterPro"/>
</dbReference>
<keyword evidence="1" id="KW-0479">Metal-binding</keyword>
<name>A0A9D4SUI0_RHISA</name>
<evidence type="ECO:0000256" key="1">
    <source>
        <dbReference type="PROSITE-ProRule" id="PRU00047"/>
    </source>
</evidence>
<dbReference type="Pfam" id="PF03732">
    <property type="entry name" value="Retrotrans_gag"/>
    <property type="match status" value="1"/>
</dbReference>
<dbReference type="VEuPathDB" id="VectorBase:RSAN_056208"/>
<keyword evidence="1" id="KW-0862">Zinc</keyword>
<sequence length="303" mass="34374">MASRPPVFDETVSSWSTYRIRLEAYFEGNEITDSAKRRALLVSSLSDNVVRLLQGRLSTVSVNSRTYEQIVEYLEEQYNPQVNETAASVSFFMRKQQGDESVREYISDLRRLAKNCNFGDSLNRMLRDRIVCGIRDDDARRCLLTHKKLRVEEAEEFTIASEKALNDVRDMREGLPETTMSSTNVLQSQQGRRHCTQRGNEASRHACDRCGGPHATRTCRHRNARCYHCGITGHLTKVCSQGRSRATGAFAVEPTEGDNIESTDLSLCTSRSPSETDSRTPTASELPRRSTRIRRQPDRLGFV</sequence>
<proteinExistence type="predicted"/>
<dbReference type="GO" id="GO:0008270">
    <property type="term" value="F:zinc ion binding"/>
    <property type="evidence" value="ECO:0007669"/>
    <property type="project" value="UniProtKB-KW"/>
</dbReference>
<evidence type="ECO:0000313" key="5">
    <source>
        <dbReference type="Proteomes" id="UP000821837"/>
    </source>
</evidence>
<dbReference type="InterPro" id="IPR005162">
    <property type="entry name" value="Retrotrans_gag_dom"/>
</dbReference>
<reference evidence="4" key="1">
    <citation type="journal article" date="2020" name="Cell">
        <title>Large-Scale Comparative Analyses of Tick Genomes Elucidate Their Genetic Diversity and Vector Capacities.</title>
        <authorList>
            <consortium name="Tick Genome and Microbiome Consortium (TIGMIC)"/>
            <person name="Jia N."/>
            <person name="Wang J."/>
            <person name="Shi W."/>
            <person name="Du L."/>
            <person name="Sun Y."/>
            <person name="Zhan W."/>
            <person name="Jiang J.F."/>
            <person name="Wang Q."/>
            <person name="Zhang B."/>
            <person name="Ji P."/>
            <person name="Bell-Sakyi L."/>
            <person name="Cui X.M."/>
            <person name="Yuan T.T."/>
            <person name="Jiang B.G."/>
            <person name="Yang W.F."/>
            <person name="Lam T.T."/>
            <person name="Chang Q.C."/>
            <person name="Ding S.J."/>
            <person name="Wang X.J."/>
            <person name="Zhu J.G."/>
            <person name="Ruan X.D."/>
            <person name="Zhao L."/>
            <person name="Wei J.T."/>
            <person name="Ye R.Z."/>
            <person name="Que T.C."/>
            <person name="Du C.H."/>
            <person name="Zhou Y.H."/>
            <person name="Cheng J.X."/>
            <person name="Dai P.F."/>
            <person name="Guo W.B."/>
            <person name="Han X.H."/>
            <person name="Huang E.J."/>
            <person name="Li L.F."/>
            <person name="Wei W."/>
            <person name="Gao Y.C."/>
            <person name="Liu J.Z."/>
            <person name="Shao H.Z."/>
            <person name="Wang X."/>
            <person name="Wang C.C."/>
            <person name="Yang T.C."/>
            <person name="Huo Q.B."/>
            <person name="Li W."/>
            <person name="Chen H.Y."/>
            <person name="Chen S.E."/>
            <person name="Zhou L.G."/>
            <person name="Ni X.B."/>
            <person name="Tian J.H."/>
            <person name="Sheng Y."/>
            <person name="Liu T."/>
            <person name="Pan Y.S."/>
            <person name="Xia L.Y."/>
            <person name="Li J."/>
            <person name="Zhao F."/>
            <person name="Cao W.C."/>
        </authorList>
    </citation>
    <scope>NUCLEOTIDE SEQUENCE</scope>
    <source>
        <strain evidence="4">Rsan-2018</strain>
    </source>
</reference>
<protein>
    <recommendedName>
        <fullName evidence="3">CCHC-type domain-containing protein</fullName>
    </recommendedName>
</protein>
<keyword evidence="5" id="KW-1185">Reference proteome</keyword>
<reference evidence="4" key="2">
    <citation type="submission" date="2021-09" db="EMBL/GenBank/DDBJ databases">
        <authorList>
            <person name="Jia N."/>
            <person name="Wang J."/>
            <person name="Shi W."/>
            <person name="Du L."/>
            <person name="Sun Y."/>
            <person name="Zhan W."/>
            <person name="Jiang J."/>
            <person name="Wang Q."/>
            <person name="Zhang B."/>
            <person name="Ji P."/>
            <person name="Sakyi L.B."/>
            <person name="Cui X."/>
            <person name="Yuan T."/>
            <person name="Jiang B."/>
            <person name="Yang W."/>
            <person name="Lam T.T.-Y."/>
            <person name="Chang Q."/>
            <person name="Ding S."/>
            <person name="Wang X."/>
            <person name="Zhu J."/>
            <person name="Ruan X."/>
            <person name="Zhao L."/>
            <person name="Wei J."/>
            <person name="Que T."/>
            <person name="Du C."/>
            <person name="Cheng J."/>
            <person name="Dai P."/>
            <person name="Han X."/>
            <person name="Huang E."/>
            <person name="Gao Y."/>
            <person name="Liu J."/>
            <person name="Shao H."/>
            <person name="Ye R."/>
            <person name="Li L."/>
            <person name="Wei W."/>
            <person name="Wang X."/>
            <person name="Wang C."/>
            <person name="Huo Q."/>
            <person name="Li W."/>
            <person name="Guo W."/>
            <person name="Chen H."/>
            <person name="Chen S."/>
            <person name="Zhou L."/>
            <person name="Zhou L."/>
            <person name="Ni X."/>
            <person name="Tian J."/>
            <person name="Zhou Y."/>
            <person name="Sheng Y."/>
            <person name="Liu T."/>
            <person name="Pan Y."/>
            <person name="Xia L."/>
            <person name="Li J."/>
            <person name="Zhao F."/>
            <person name="Cao W."/>
        </authorList>
    </citation>
    <scope>NUCLEOTIDE SEQUENCE</scope>
    <source>
        <strain evidence="4">Rsan-2018</strain>
        <tissue evidence="4">Larvae</tissue>
    </source>
</reference>
<gene>
    <name evidence="4" type="ORF">HPB52_014704</name>
</gene>
<dbReference type="PANTHER" id="PTHR33198">
    <property type="entry name" value="ANK_REP_REGION DOMAIN-CONTAINING PROTEIN-RELATED"/>
    <property type="match status" value="1"/>
</dbReference>
<dbReference type="AlphaFoldDB" id="A0A9D4SUI0"/>
<feature type="compositionally biased region" description="Polar residues" evidence="2">
    <location>
        <begin position="262"/>
        <end position="283"/>
    </location>
</feature>
<dbReference type="Proteomes" id="UP000821837">
    <property type="component" value="Chromosome 6"/>
</dbReference>
<evidence type="ECO:0000259" key="3">
    <source>
        <dbReference type="PROSITE" id="PS50158"/>
    </source>
</evidence>
<evidence type="ECO:0000313" key="4">
    <source>
        <dbReference type="EMBL" id="KAH7947624.1"/>
    </source>
</evidence>
<dbReference type="PANTHER" id="PTHR33198:SF19">
    <property type="entry name" value="CCHC-TYPE DOMAIN-CONTAINING PROTEIN"/>
    <property type="match status" value="1"/>
</dbReference>
<dbReference type="InterPro" id="IPR001878">
    <property type="entry name" value="Znf_CCHC"/>
</dbReference>
<dbReference type="PROSITE" id="PS50158">
    <property type="entry name" value="ZF_CCHC"/>
    <property type="match status" value="1"/>
</dbReference>
<comment type="caution">
    <text evidence="4">The sequence shown here is derived from an EMBL/GenBank/DDBJ whole genome shotgun (WGS) entry which is preliminary data.</text>
</comment>
<feature type="region of interest" description="Disordered" evidence="2">
    <location>
        <begin position="261"/>
        <end position="303"/>
    </location>
</feature>
<keyword evidence="1" id="KW-0863">Zinc-finger</keyword>
<feature type="domain" description="CCHC-type" evidence="3">
    <location>
        <begin position="225"/>
        <end position="241"/>
    </location>
</feature>
<accession>A0A9D4SUI0</accession>
<dbReference type="EMBL" id="JABSTV010001252">
    <property type="protein sequence ID" value="KAH7947624.1"/>
    <property type="molecule type" value="Genomic_DNA"/>
</dbReference>